<feature type="coiled-coil region" evidence="3">
    <location>
        <begin position="75"/>
        <end position="102"/>
    </location>
</feature>
<evidence type="ECO:0000313" key="5">
    <source>
        <dbReference type="EMBL" id="CBJ89097.1"/>
    </source>
</evidence>
<sequence length="305" mass="33284">MNSQNNQPNTIVSKEDEFVIVPTRKYIETSIEEHAKSRNHPDATLTEKGFVILSNVVDSDNEIYAATSKAVKTAYDQANIANQNAINANNNANARLEKSQNGADIPDKMAFVKNIGLTETIEQAKNAATINAIYPVGIVLWFAQNQDPNKLFSGTTWKYIGENKTIRLASPDGSNTLSTGGNDSITLTAAQIPAHSHTFSATTSSFDYGTKVTNIAGDHYHDSGWGESNHSRYGHYDSTRNSYGSGDSDWDNYKFNTSTNGAHQHEVHIGNHAHTVSGTTSSVGNGEVINITNSYVMLMGWYRTA</sequence>
<dbReference type="GO" id="GO:0019062">
    <property type="term" value="P:virion attachment to host cell"/>
    <property type="evidence" value="ECO:0007669"/>
    <property type="project" value="InterPro"/>
</dbReference>
<evidence type="ECO:0000256" key="2">
    <source>
        <dbReference type="ARBA" id="ARBA00022581"/>
    </source>
</evidence>
<dbReference type="Pfam" id="PF03406">
    <property type="entry name" value="Phage_fiber_2"/>
    <property type="match status" value="1"/>
</dbReference>
<dbReference type="PANTHER" id="PTHR35191">
    <property type="entry name" value="PROPHAGE SIDE TAIL FIBER PROTEIN HOMOLOG STFQ-RELATED"/>
    <property type="match status" value="1"/>
</dbReference>
<dbReference type="STRING" id="406817.XNC1_1026"/>
<comment type="subcellular location">
    <subcellularLocation>
        <location evidence="1">Virion</location>
    </subcellularLocation>
</comment>
<keyword evidence="3" id="KW-0175">Coiled coil</keyword>
<dbReference type="Proteomes" id="UP000008075">
    <property type="component" value="Chromosome"/>
</dbReference>
<keyword evidence="2" id="KW-0945">Host-virus interaction</keyword>
<reference evidence="5 6" key="1">
    <citation type="journal article" date="2011" name="PLoS ONE">
        <title>The entomopathogenic bacterial endosymbionts xenorhabdus and photorhabdus: convergent lifestyles from divergent genomes.</title>
        <authorList>
            <person name="Chaston J.M."/>
            <person name="Suen G."/>
            <person name="Tucker S.L."/>
            <person name="Andersen A.W."/>
            <person name="Bhasin A."/>
            <person name="Bode E."/>
            <person name="Bode H.B."/>
            <person name="Brachmann A.O."/>
            <person name="Cowles C.E."/>
            <person name="Cowles K.N."/>
            <person name="Darby C."/>
            <person name="de Leon L."/>
            <person name="Drace K."/>
            <person name="Du Z."/>
            <person name="Givaudan A."/>
            <person name="Herbert Tran E.E."/>
            <person name="Jewell K.A."/>
            <person name="Knack J.J."/>
            <person name="Krasomil-Osterfeld K.C."/>
            <person name="Kukor R."/>
            <person name="Lanois A."/>
            <person name="Latreille P."/>
            <person name="Leimgruber N.K."/>
            <person name="Lipke C.M."/>
            <person name="Liu R."/>
            <person name="Lu X."/>
            <person name="Martens E.C."/>
            <person name="Marri P.R."/>
            <person name="Medigue C."/>
            <person name="Menard M.L."/>
            <person name="Miller N.M."/>
            <person name="Morales-Soto N."/>
            <person name="Norton S."/>
            <person name="Ogier J.C."/>
            <person name="Orchard S.S."/>
            <person name="Park D."/>
            <person name="Park Y."/>
            <person name="Qurollo B.A."/>
            <person name="Sugar D.R."/>
            <person name="Richards G.R."/>
            <person name="Rouy Z."/>
            <person name="Slominski B."/>
            <person name="Slominski K."/>
            <person name="Snyder H."/>
            <person name="Tjaden B.C."/>
            <person name="van der Hoeven R."/>
            <person name="Welch R.D."/>
            <person name="Wheeler C."/>
            <person name="Xiang B."/>
            <person name="Barbazuk B."/>
            <person name="Gaudriault S."/>
            <person name="Goodner B."/>
            <person name="Slater S.C."/>
            <person name="Forst S."/>
            <person name="Goldman B.S."/>
            <person name="Goodrich-Blair H."/>
        </authorList>
    </citation>
    <scope>NUCLEOTIDE SEQUENCE [LARGE SCALE GENOMIC DNA]</scope>
    <source>
        <strain evidence="6">ATCC 19061 / DSM 3370 / CCUG 14189 / LMG 1036 / NCIMB 9965 / AN6</strain>
    </source>
</reference>
<dbReference type="InterPro" id="IPR005068">
    <property type="entry name" value="Phage_lambda_Stf-r2"/>
</dbReference>
<evidence type="ECO:0000259" key="4">
    <source>
        <dbReference type="Pfam" id="PF21939"/>
    </source>
</evidence>
<dbReference type="PANTHER" id="PTHR35191:SF1">
    <property type="entry name" value="PROPHAGE SIDE TAIL FIBER PROTEIN HOMOLOG STFQ-RELATED"/>
    <property type="match status" value="1"/>
</dbReference>
<name>D3V8P9_XENNA</name>
<dbReference type="KEGG" id="xne:XNC1_1026"/>
<dbReference type="eggNOG" id="COG4675">
    <property type="taxonomic scope" value="Bacteria"/>
</dbReference>
<evidence type="ECO:0000313" key="6">
    <source>
        <dbReference type="Proteomes" id="UP000008075"/>
    </source>
</evidence>
<evidence type="ECO:0000256" key="1">
    <source>
        <dbReference type="ARBA" id="ARBA00004328"/>
    </source>
</evidence>
<dbReference type="HOGENOM" id="CLU_071034_0_0_6"/>
<keyword evidence="6" id="KW-1185">Reference proteome</keyword>
<dbReference type="EMBL" id="FN667742">
    <property type="protein sequence ID" value="CBJ89097.1"/>
    <property type="molecule type" value="Genomic_DNA"/>
</dbReference>
<dbReference type="InterPro" id="IPR051934">
    <property type="entry name" value="Phage_Tail_Fiber_Structural"/>
</dbReference>
<accession>D3V8P9</accession>
<organism evidence="5 6">
    <name type="scientific">Xenorhabdus nematophila (strain ATCC 19061 / DSM 3370 / CCUG 14189 / LMG 1036 / NCIMB 9965 / AN6)</name>
    <dbReference type="NCBI Taxonomy" id="406817"/>
    <lineage>
        <taxon>Bacteria</taxon>
        <taxon>Pseudomonadati</taxon>
        <taxon>Pseudomonadota</taxon>
        <taxon>Gammaproteobacteria</taxon>
        <taxon>Enterobacterales</taxon>
        <taxon>Morganellaceae</taxon>
        <taxon>Xenorhabdus</taxon>
    </lineage>
</organism>
<gene>
    <name evidence="5" type="ordered locus">XNC1_1026</name>
</gene>
<dbReference type="Pfam" id="PF21939">
    <property type="entry name" value="Gp10_C"/>
    <property type="match status" value="1"/>
</dbReference>
<protein>
    <recommendedName>
        <fullName evidence="4">Baseplate structural protein Gp10 C-terminal domain-containing protein</fullName>
    </recommendedName>
</protein>
<proteinExistence type="predicted"/>
<dbReference type="InterPro" id="IPR053827">
    <property type="entry name" value="Gp10_C"/>
</dbReference>
<dbReference type="AlphaFoldDB" id="D3V8P9"/>
<dbReference type="GO" id="GO:0046718">
    <property type="term" value="P:symbiont entry into host cell"/>
    <property type="evidence" value="ECO:0007669"/>
    <property type="project" value="InterPro"/>
</dbReference>
<evidence type="ECO:0000256" key="3">
    <source>
        <dbReference type="SAM" id="Coils"/>
    </source>
</evidence>
<feature type="domain" description="Baseplate structural protein Gp10 C-terminal" evidence="4">
    <location>
        <begin position="130"/>
        <end position="304"/>
    </location>
</feature>